<dbReference type="Gene3D" id="2.60.40.10">
    <property type="entry name" value="Immunoglobulins"/>
    <property type="match status" value="1"/>
</dbReference>
<dbReference type="InterPro" id="IPR008965">
    <property type="entry name" value="CBM2/CBM3_carb-bd_dom_sf"/>
</dbReference>
<accession>A0A916QC96</accession>
<feature type="domain" description="CBM3" evidence="3">
    <location>
        <begin position="671"/>
        <end position="815"/>
    </location>
</feature>
<dbReference type="AlphaFoldDB" id="A0A916QC96"/>
<dbReference type="Pfam" id="PF00942">
    <property type="entry name" value="CBM_3"/>
    <property type="match status" value="1"/>
</dbReference>
<organism evidence="4 5">
    <name type="scientific">Insulibacter thermoxylanivorax</name>
    <dbReference type="NCBI Taxonomy" id="2749268"/>
    <lineage>
        <taxon>Bacteria</taxon>
        <taxon>Bacillati</taxon>
        <taxon>Bacillota</taxon>
        <taxon>Bacilli</taxon>
        <taxon>Bacillales</taxon>
        <taxon>Paenibacillaceae</taxon>
        <taxon>Insulibacter</taxon>
    </lineage>
</organism>
<protein>
    <recommendedName>
        <fullName evidence="6">Endo-1,4-beta-glucanase</fullName>
    </recommendedName>
</protein>
<dbReference type="Pfam" id="PF12891">
    <property type="entry name" value="Glyco_hydro_44"/>
    <property type="match status" value="1"/>
</dbReference>
<dbReference type="SMART" id="SM00060">
    <property type="entry name" value="FN3"/>
    <property type="match status" value="1"/>
</dbReference>
<dbReference type="SMART" id="SM01067">
    <property type="entry name" value="CBM_3"/>
    <property type="match status" value="1"/>
</dbReference>
<dbReference type="EMBL" id="BMAQ01000011">
    <property type="protein sequence ID" value="GFR38096.1"/>
    <property type="molecule type" value="Genomic_DNA"/>
</dbReference>
<reference evidence="4" key="2">
    <citation type="journal article" date="2021" name="Data Brief">
        <title>Draft genome sequence data of the facultative, thermophilic, xylanolytic bacterium Paenibacillus sp. strain DA-C8.</title>
        <authorList>
            <person name="Chhe C."/>
            <person name="Uke A."/>
            <person name="Baramee S."/>
            <person name="Ungkulpasvich U."/>
            <person name="Tachaapaikoon C."/>
            <person name="Pason P."/>
            <person name="Waeonukul R."/>
            <person name="Ratanakhanokchai K."/>
            <person name="Kosugi A."/>
        </authorList>
    </citation>
    <scope>NUCLEOTIDE SEQUENCE</scope>
    <source>
        <strain evidence="4">DA-C8</strain>
    </source>
</reference>
<comment type="caution">
    <text evidence="4">The sequence shown here is derived from an EMBL/GenBank/DDBJ whole genome shotgun (WGS) entry which is preliminary data.</text>
</comment>
<dbReference type="Gene3D" id="2.60.40.1180">
    <property type="entry name" value="Golgi alpha-mannosidase II"/>
    <property type="match status" value="1"/>
</dbReference>
<evidence type="ECO:0000313" key="5">
    <source>
        <dbReference type="Proteomes" id="UP000654993"/>
    </source>
</evidence>
<dbReference type="InterPro" id="IPR024745">
    <property type="entry name" value="GH44_cat"/>
</dbReference>
<evidence type="ECO:0000259" key="3">
    <source>
        <dbReference type="PROSITE" id="PS51172"/>
    </source>
</evidence>
<dbReference type="InterPro" id="IPR036966">
    <property type="entry name" value="CBM3_sf"/>
</dbReference>
<sequence>MMQDNGVSKPRRSRFKWLSMFTAGIIACSSWLSVPFAPQAAASTAITIQVDTSRDRGEISPYIYGTNQDFSEHLTVRRFGGNRTTGYNWENNMSNAGSDWYHSSDNYACTFTETPEDKCNEPGGVLSTFHEQSIAQGAYSLITLPLAGYVSRDGNGTVLESETAPSHRWDEVVYRKGAPFTLTPNLNDGKVYVDEEVHFLVHKYGNASTPTGVKGYSLDNEPALWPHTHPRIHPNITGVQELLDRSIALANAVKDVDPYAEIFGPALYGYAAYTGLQDAEDWEDLRGDYGWFIDYYLDHMRQASEAEGKRLLDVLDVHWYPEARGDDIRITDQVGTKETRKARLQAPRTLWDPTYIEDSWIGQWGSHHLPLLPTLQQSIDTYYPGTKLAITEFNYGAQNEITGGIAMVDVLGIFGKYDVYMSNFWLFDGGYDYVKSAYELYRNYDGSRSTYGDIRVYAETSDIENSSAYASVTSETNDELHLIVLNKSLDTPLEATIQVTSNQLYRFGEVYGFDEASPEIRRFTAIPSIDNNQFTYTIPPLTAYHMVLITEEGDGTDPPQDKPDSVTGISAQTVLTWNASEGADSYNIKRATNPEGPYQLIANVRGTSYTDTSLEENVTYYYIITAVNEAGESPAASLISIKIGSIELPDPDEPGPGEPGGPGSEDPVPQPDGDLVVQYMAADTDPVNNQIKPHFNIVNRGASPVNMSDLKLRYYFTKDGSEGVNAWIDWAEIGSSNIQTVFTDSYVELRFTSGAGSIPAGGQSGIIQLRMAKENWSNFDESNDYSFDPSKTLFADWERVTLYQNDKLVWGIEPTN</sequence>
<dbReference type="RefSeq" id="WP_200966365.1">
    <property type="nucleotide sequence ID" value="NZ_BMAQ01000011.1"/>
</dbReference>
<dbReference type="InterPro" id="IPR013783">
    <property type="entry name" value="Ig-like_fold"/>
</dbReference>
<dbReference type="SUPFAM" id="SSF49265">
    <property type="entry name" value="Fibronectin type III"/>
    <property type="match status" value="1"/>
</dbReference>
<dbReference type="PROSITE" id="PS50853">
    <property type="entry name" value="FN3"/>
    <property type="match status" value="1"/>
</dbReference>
<dbReference type="PROSITE" id="PS51172">
    <property type="entry name" value="CBM3"/>
    <property type="match status" value="1"/>
</dbReference>
<dbReference type="InterPro" id="IPR036116">
    <property type="entry name" value="FN3_sf"/>
</dbReference>
<feature type="domain" description="Fibronectin type-III" evidence="2">
    <location>
        <begin position="558"/>
        <end position="646"/>
    </location>
</feature>
<keyword evidence="5" id="KW-1185">Reference proteome</keyword>
<evidence type="ECO:0008006" key="6">
    <source>
        <dbReference type="Google" id="ProtNLM"/>
    </source>
</evidence>
<dbReference type="InterPro" id="IPR013780">
    <property type="entry name" value="Glyco_hydro_b"/>
</dbReference>
<dbReference type="Gene3D" id="2.60.40.710">
    <property type="entry name" value="Endoglucanase-like"/>
    <property type="match status" value="1"/>
</dbReference>
<dbReference type="GO" id="GO:0030248">
    <property type="term" value="F:cellulose binding"/>
    <property type="evidence" value="ECO:0007669"/>
    <property type="project" value="InterPro"/>
</dbReference>
<dbReference type="Proteomes" id="UP000654993">
    <property type="component" value="Unassembled WGS sequence"/>
</dbReference>
<dbReference type="Gene3D" id="3.20.20.80">
    <property type="entry name" value="Glycosidases"/>
    <property type="match status" value="1"/>
</dbReference>
<reference evidence="4" key="1">
    <citation type="submission" date="2020-08" db="EMBL/GenBank/DDBJ databases">
        <authorList>
            <person name="Uke A."/>
            <person name="Chhe C."/>
            <person name="Baramee S."/>
            <person name="Kosugi A."/>
        </authorList>
    </citation>
    <scope>NUCLEOTIDE SEQUENCE</scope>
    <source>
        <strain evidence="4">DA-C8</strain>
    </source>
</reference>
<evidence type="ECO:0000259" key="2">
    <source>
        <dbReference type="PROSITE" id="PS50853"/>
    </source>
</evidence>
<gene>
    <name evidence="4" type="ORF">PRECH8_13920</name>
</gene>
<dbReference type="InterPro" id="IPR017853">
    <property type="entry name" value="GH"/>
</dbReference>
<dbReference type="SUPFAM" id="SSF51445">
    <property type="entry name" value="(Trans)glycosidases"/>
    <property type="match status" value="1"/>
</dbReference>
<dbReference type="GO" id="GO:0005975">
    <property type="term" value="P:carbohydrate metabolic process"/>
    <property type="evidence" value="ECO:0007669"/>
    <property type="project" value="InterPro"/>
</dbReference>
<dbReference type="InterPro" id="IPR001956">
    <property type="entry name" value="CBM3"/>
</dbReference>
<proteinExistence type="predicted"/>
<dbReference type="SUPFAM" id="SSF49384">
    <property type="entry name" value="Carbohydrate-binding domain"/>
    <property type="match status" value="1"/>
</dbReference>
<name>A0A916QC96_9BACL</name>
<evidence type="ECO:0000313" key="4">
    <source>
        <dbReference type="EMBL" id="GFR38096.1"/>
    </source>
</evidence>
<dbReference type="CDD" id="cd00063">
    <property type="entry name" value="FN3"/>
    <property type="match status" value="1"/>
</dbReference>
<evidence type="ECO:0000256" key="1">
    <source>
        <dbReference type="SAM" id="MobiDB-lite"/>
    </source>
</evidence>
<dbReference type="InterPro" id="IPR003961">
    <property type="entry name" value="FN3_dom"/>
</dbReference>
<feature type="region of interest" description="Disordered" evidence="1">
    <location>
        <begin position="646"/>
        <end position="673"/>
    </location>
</feature>